<dbReference type="GO" id="GO:0009425">
    <property type="term" value="C:bacterial-type flagellum basal body"/>
    <property type="evidence" value="ECO:0007669"/>
    <property type="project" value="UniProtKB-SubCell"/>
</dbReference>
<dbReference type="Proteomes" id="UP000648535">
    <property type="component" value="Unassembled WGS sequence"/>
</dbReference>
<evidence type="ECO:0000256" key="5">
    <source>
        <dbReference type="NCBIfam" id="TIGR00205"/>
    </source>
</evidence>
<dbReference type="HAMAP" id="MF_00724">
    <property type="entry name" value="FliE"/>
    <property type="match status" value="1"/>
</dbReference>
<proteinExistence type="inferred from homology"/>
<dbReference type="EMBL" id="JAFBCG010000001">
    <property type="protein sequence ID" value="MBM7801444.1"/>
    <property type="molecule type" value="Genomic_DNA"/>
</dbReference>
<keyword evidence="3 4" id="KW-0975">Bacterial flagellum</keyword>
<dbReference type="InterPro" id="IPR001624">
    <property type="entry name" value="FliE"/>
</dbReference>
<dbReference type="GO" id="GO:0003774">
    <property type="term" value="F:cytoskeletal motor activity"/>
    <property type="evidence" value="ECO:0007669"/>
    <property type="project" value="InterPro"/>
</dbReference>
<evidence type="ECO:0000313" key="7">
    <source>
        <dbReference type="EMBL" id="MBM7801444.1"/>
    </source>
</evidence>
<reference evidence="6" key="2">
    <citation type="submission" date="2020-09" db="EMBL/GenBank/DDBJ databases">
        <authorList>
            <person name="Sun Q."/>
            <person name="Ohkuma M."/>
        </authorList>
    </citation>
    <scope>NUCLEOTIDE SEQUENCE</scope>
    <source>
        <strain evidence="6">JCM 1480</strain>
    </source>
</reference>
<reference evidence="6" key="1">
    <citation type="journal article" date="2014" name="Int. J. Syst. Evol. Microbiol.">
        <title>Complete genome sequence of Corynebacterium casei LMG S-19264T (=DSM 44701T), isolated from a smear-ripened cheese.</title>
        <authorList>
            <consortium name="US DOE Joint Genome Institute (JGI-PGF)"/>
            <person name="Walter F."/>
            <person name="Albersmeier A."/>
            <person name="Kalinowski J."/>
            <person name="Ruckert C."/>
        </authorList>
    </citation>
    <scope>NUCLEOTIDE SEQUENCE</scope>
    <source>
        <strain evidence="6">JCM 1480</strain>
    </source>
</reference>
<evidence type="ECO:0000313" key="6">
    <source>
        <dbReference type="EMBL" id="GGK90434.1"/>
    </source>
</evidence>
<dbReference type="Proteomes" id="UP000746584">
    <property type="component" value="Unassembled WGS sequence"/>
</dbReference>
<gene>
    <name evidence="4" type="primary">fliE</name>
    <name evidence="6" type="ORF">GCM10009769_05620</name>
    <name evidence="7" type="ORF">JOE58_000695</name>
</gene>
<dbReference type="PRINTS" id="PR01006">
    <property type="entry name" value="FLGHOOKFLIE"/>
</dbReference>
<evidence type="ECO:0000256" key="2">
    <source>
        <dbReference type="ARBA" id="ARBA00009272"/>
    </source>
</evidence>
<dbReference type="RefSeq" id="WP_022904194.1">
    <property type="nucleotide sequence ID" value="NZ_BMOI01000001.1"/>
</dbReference>
<keyword evidence="7" id="KW-0282">Flagellum</keyword>
<comment type="similarity">
    <text evidence="2 4">Belongs to the FliE family.</text>
</comment>
<dbReference type="PANTHER" id="PTHR34653">
    <property type="match status" value="1"/>
</dbReference>
<dbReference type="GO" id="GO:0071973">
    <property type="term" value="P:bacterial-type flagellum-dependent cell motility"/>
    <property type="evidence" value="ECO:0007669"/>
    <property type="project" value="InterPro"/>
</dbReference>
<protein>
    <recommendedName>
        <fullName evidence="4 5">Flagellar hook-basal body complex protein FliE</fullName>
    </recommendedName>
</protein>
<evidence type="ECO:0000256" key="1">
    <source>
        <dbReference type="ARBA" id="ARBA00004117"/>
    </source>
</evidence>
<dbReference type="AlphaFoldDB" id="A0A8H9G649"/>
<dbReference type="PANTHER" id="PTHR34653:SF1">
    <property type="entry name" value="FLAGELLAR HOOK-BASAL BODY COMPLEX PROTEIN FLIE"/>
    <property type="match status" value="1"/>
</dbReference>
<evidence type="ECO:0000313" key="8">
    <source>
        <dbReference type="Proteomes" id="UP000648535"/>
    </source>
</evidence>
<accession>A0A8H9G649</accession>
<evidence type="ECO:0000313" key="9">
    <source>
        <dbReference type="Proteomes" id="UP000746584"/>
    </source>
</evidence>
<sequence length="115" mass="11364">MPIDAVNGVTTNAMTRAFAGATDAATGAGAAGIGTTAATGASGDGFAASLGNAVDGLQQLQSDSKTLALKAVTGNLDDIHDATIAATRAQVTLELVAAVRNKGVDAFNEIMRMQA</sequence>
<evidence type="ECO:0000256" key="4">
    <source>
        <dbReference type="HAMAP-Rule" id="MF_00724"/>
    </source>
</evidence>
<keyword evidence="9" id="KW-1185">Reference proteome</keyword>
<dbReference type="GO" id="GO:0005198">
    <property type="term" value="F:structural molecule activity"/>
    <property type="evidence" value="ECO:0007669"/>
    <property type="project" value="UniProtKB-UniRule"/>
</dbReference>
<name>A0A8H9G649_9MICO</name>
<organism evidence="6 8">
    <name type="scientific">Curtobacterium luteum</name>
    <dbReference type="NCBI Taxonomy" id="33881"/>
    <lineage>
        <taxon>Bacteria</taxon>
        <taxon>Bacillati</taxon>
        <taxon>Actinomycetota</taxon>
        <taxon>Actinomycetes</taxon>
        <taxon>Micrococcales</taxon>
        <taxon>Microbacteriaceae</taxon>
        <taxon>Curtobacterium</taxon>
    </lineage>
</organism>
<dbReference type="EMBL" id="BMOI01000001">
    <property type="protein sequence ID" value="GGK90434.1"/>
    <property type="molecule type" value="Genomic_DNA"/>
</dbReference>
<comment type="caution">
    <text evidence="6">The sequence shown here is derived from an EMBL/GenBank/DDBJ whole genome shotgun (WGS) entry which is preliminary data.</text>
</comment>
<keyword evidence="7" id="KW-0966">Cell projection</keyword>
<keyword evidence="7" id="KW-0969">Cilium</keyword>
<dbReference type="Pfam" id="PF02049">
    <property type="entry name" value="FliE"/>
    <property type="match status" value="1"/>
</dbReference>
<evidence type="ECO:0000256" key="3">
    <source>
        <dbReference type="ARBA" id="ARBA00023143"/>
    </source>
</evidence>
<dbReference type="NCBIfam" id="TIGR00205">
    <property type="entry name" value="fliE"/>
    <property type="match status" value="1"/>
</dbReference>
<comment type="subcellular location">
    <subcellularLocation>
        <location evidence="1 4">Bacterial flagellum basal body</location>
    </subcellularLocation>
</comment>
<reference evidence="7 9" key="3">
    <citation type="submission" date="2021-01" db="EMBL/GenBank/DDBJ databases">
        <title>Sequencing the genomes of 1000 actinobacteria strains.</title>
        <authorList>
            <person name="Klenk H.-P."/>
        </authorList>
    </citation>
    <scope>NUCLEOTIDE SEQUENCE [LARGE SCALE GENOMIC DNA]</scope>
    <source>
        <strain evidence="7 9">DSM 20542</strain>
    </source>
</reference>